<dbReference type="Proteomes" id="UP000662200">
    <property type="component" value="Unassembled WGS sequence"/>
</dbReference>
<dbReference type="AlphaFoldDB" id="A0A8J3BQ45"/>
<gene>
    <name evidence="2" type="ORF">GCM10010124_19620</name>
</gene>
<accession>A0A8J3BQ45</accession>
<comment type="caution">
    <text evidence="2">The sequence shown here is derived from an EMBL/GenBank/DDBJ whole genome shotgun (WGS) entry which is preliminary data.</text>
</comment>
<keyword evidence="3" id="KW-1185">Reference proteome</keyword>
<reference evidence="2" key="2">
    <citation type="submission" date="2020-09" db="EMBL/GenBank/DDBJ databases">
        <authorList>
            <person name="Sun Q."/>
            <person name="Ohkuma M."/>
        </authorList>
    </citation>
    <scope>NUCLEOTIDE SEQUENCE</scope>
    <source>
        <strain evidence="2">JCM 3091</strain>
    </source>
</reference>
<protein>
    <submittedName>
        <fullName evidence="2">Uncharacterized protein</fullName>
    </submittedName>
</protein>
<evidence type="ECO:0000313" key="3">
    <source>
        <dbReference type="Proteomes" id="UP000662200"/>
    </source>
</evidence>
<proteinExistence type="predicted"/>
<reference evidence="2" key="1">
    <citation type="journal article" date="2014" name="Int. J. Syst. Evol. Microbiol.">
        <title>Complete genome sequence of Corynebacterium casei LMG S-19264T (=DSM 44701T), isolated from a smear-ripened cheese.</title>
        <authorList>
            <consortium name="US DOE Joint Genome Institute (JGI-PGF)"/>
            <person name="Walter F."/>
            <person name="Albersmeier A."/>
            <person name="Kalinowski J."/>
            <person name="Ruckert C."/>
        </authorList>
    </citation>
    <scope>NUCLEOTIDE SEQUENCE</scope>
    <source>
        <strain evidence="2">JCM 3091</strain>
    </source>
</reference>
<feature type="region of interest" description="Disordered" evidence="1">
    <location>
        <begin position="60"/>
        <end position="102"/>
    </location>
</feature>
<evidence type="ECO:0000313" key="2">
    <source>
        <dbReference type="EMBL" id="GGK27033.1"/>
    </source>
</evidence>
<evidence type="ECO:0000256" key="1">
    <source>
        <dbReference type="SAM" id="MobiDB-lite"/>
    </source>
</evidence>
<sequence>MRVGSRRTGIASNVEAPDYLAESAARGRFAVHSVVMSLGGSGARFAPRVRHDRVSSHAASCAGRHELGPNANVAEAERAPRRVRNRSAAVSTADARWAGEDD</sequence>
<dbReference type="EMBL" id="BMQC01000005">
    <property type="protein sequence ID" value="GGK27033.1"/>
    <property type="molecule type" value="Genomic_DNA"/>
</dbReference>
<name>A0A8J3BQ45_9ACTN</name>
<organism evidence="2 3">
    <name type="scientific">Pilimelia terevasa</name>
    <dbReference type="NCBI Taxonomy" id="53372"/>
    <lineage>
        <taxon>Bacteria</taxon>
        <taxon>Bacillati</taxon>
        <taxon>Actinomycetota</taxon>
        <taxon>Actinomycetes</taxon>
        <taxon>Micromonosporales</taxon>
        <taxon>Micromonosporaceae</taxon>
        <taxon>Pilimelia</taxon>
    </lineage>
</organism>